<comment type="caution">
    <text evidence="1">The sequence shown here is derived from an EMBL/GenBank/DDBJ whole genome shotgun (WGS) entry which is preliminary data.</text>
</comment>
<dbReference type="PANTHER" id="PTHR33361:SF16">
    <property type="entry name" value="DUF885 DOMAIN-CONTAINING PROTEIN"/>
    <property type="match status" value="1"/>
</dbReference>
<reference evidence="2" key="1">
    <citation type="journal article" date="2019" name="Int. J. Syst. Evol. Microbiol.">
        <title>The Global Catalogue of Microorganisms (GCM) 10K type strain sequencing project: providing services to taxonomists for standard genome sequencing and annotation.</title>
        <authorList>
            <consortium name="The Broad Institute Genomics Platform"/>
            <consortium name="The Broad Institute Genome Sequencing Center for Infectious Disease"/>
            <person name="Wu L."/>
            <person name="Ma J."/>
        </authorList>
    </citation>
    <scope>NUCLEOTIDE SEQUENCE [LARGE SCALE GENOMIC DNA]</scope>
    <source>
        <strain evidence="2">CCM 8939</strain>
    </source>
</reference>
<dbReference type="PROSITE" id="PS51257">
    <property type="entry name" value="PROKAR_LIPOPROTEIN"/>
    <property type="match status" value="1"/>
</dbReference>
<protein>
    <recommendedName>
        <fullName evidence="3">DUF885 domain-containing protein</fullName>
    </recommendedName>
</protein>
<dbReference type="Pfam" id="PF05960">
    <property type="entry name" value="DUF885"/>
    <property type="match status" value="1"/>
</dbReference>
<dbReference type="RefSeq" id="WP_188411748.1">
    <property type="nucleotide sequence ID" value="NZ_BMDJ01000001.1"/>
</dbReference>
<proteinExistence type="predicted"/>
<name>A0ABQ2BFQ4_9SPHI</name>
<accession>A0ABQ2BFQ4</accession>
<sequence>MKKIVLLAVCATAIIACKQSNKPENTEANKKFASMCETYYQDGLKLNPISATFIGDERYNDLLPNDGSEAFIREYRSFNERYLDSLGNYDRENLNKNDKLSFDYLKDQLGMNIEGLKYHFEYFPFNQMFALPLMFGQLGSGTGAQPFKTIKNYEDWLKRVNAFSIWADTAIGNFKKGAAAGFVLPKALVVKMIPQMQSMVVATPEQSLFYGPVKSIPNTFSSAEKQKMTEEYRNAITNVIIPTYKKLGDYLKNEYLPKARSTSGYSALPGGAEWYAYLVRQQTTTNKTPEEVYQTGLKEVSRIKGEMDSIKNLVGFKGDLKAFFEYMKTDKKFMPYKNPQEILAAFENIHQRMKPNLKKMFENEPKTPFEIRQTEAFRAASASAEYNQGSADGKRPGIFYVPILDAKTFNTTSGMESLFLHEAIPGHHYQISLTQENTLLPNFRRFGGHNAYVEGWALYCESLGKELGLYQDPYQHMGALGDEMHRAIRLVVDVAIHTKNMSREDAIKYMTDNEAISTEGATAEIERYMGIPAQALGYKTGAMKIRELRTKYEKELGAKFKLSAFHTEVLKDGSLPLSVFEAKMDAWAEEQK</sequence>
<dbReference type="PANTHER" id="PTHR33361">
    <property type="entry name" value="GLR0591 PROTEIN"/>
    <property type="match status" value="1"/>
</dbReference>
<keyword evidence="2" id="KW-1185">Reference proteome</keyword>
<dbReference type="Proteomes" id="UP000645390">
    <property type="component" value="Unassembled WGS sequence"/>
</dbReference>
<dbReference type="InterPro" id="IPR010281">
    <property type="entry name" value="DUF885"/>
</dbReference>
<evidence type="ECO:0000313" key="2">
    <source>
        <dbReference type="Proteomes" id="UP000645390"/>
    </source>
</evidence>
<evidence type="ECO:0000313" key="1">
    <source>
        <dbReference type="EMBL" id="GGI23077.1"/>
    </source>
</evidence>
<evidence type="ECO:0008006" key="3">
    <source>
        <dbReference type="Google" id="ProtNLM"/>
    </source>
</evidence>
<organism evidence="1 2">
    <name type="scientific">Pedobacter mendelii</name>
    <dbReference type="NCBI Taxonomy" id="1908240"/>
    <lineage>
        <taxon>Bacteria</taxon>
        <taxon>Pseudomonadati</taxon>
        <taxon>Bacteroidota</taxon>
        <taxon>Sphingobacteriia</taxon>
        <taxon>Sphingobacteriales</taxon>
        <taxon>Sphingobacteriaceae</taxon>
        <taxon>Pedobacter</taxon>
    </lineage>
</organism>
<dbReference type="EMBL" id="BMDJ01000001">
    <property type="protein sequence ID" value="GGI23077.1"/>
    <property type="molecule type" value="Genomic_DNA"/>
</dbReference>
<gene>
    <name evidence="1" type="ORF">GCM10008119_05860</name>
</gene>